<keyword evidence="1" id="KW-0812">Transmembrane</keyword>
<reference evidence="2" key="1">
    <citation type="submission" date="2020-06" db="EMBL/GenBank/DDBJ databases">
        <title>Lateral gene transfer of anion-conducting channel rhodopsins between green algae and giant viruses.</title>
        <authorList>
            <person name="Rozenberg A."/>
            <person name="Oppermann J."/>
            <person name="Wietek J."/>
            <person name="Fernandez Lahore R.G."/>
            <person name="Sandaa R.-A."/>
            <person name="Bratbak G."/>
            <person name="Hegemann P."/>
            <person name="Beja O."/>
        </authorList>
    </citation>
    <scope>NUCLEOTIDE SEQUENCE</scope>
    <source>
        <strain evidence="2">01B</strain>
    </source>
</reference>
<keyword evidence="1" id="KW-1133">Transmembrane helix</keyword>
<gene>
    <name evidence="2" type="ORF">HWQ62_00128</name>
</gene>
<name>A0A7M3UNK2_9VIRU</name>
<protein>
    <submittedName>
        <fullName evidence="2">Uncharacterized protein</fullName>
    </submittedName>
</protein>
<dbReference type="EMBL" id="MT663534">
    <property type="protein sequence ID" value="QOI90265.1"/>
    <property type="molecule type" value="Genomic_DNA"/>
</dbReference>
<accession>A0A7M3UNK2</accession>
<dbReference type="Proteomes" id="UP001162120">
    <property type="component" value="Segment"/>
</dbReference>
<proteinExistence type="predicted"/>
<keyword evidence="3" id="KW-1185">Reference proteome</keyword>
<evidence type="ECO:0000256" key="1">
    <source>
        <dbReference type="SAM" id="Phobius"/>
    </source>
</evidence>
<organism evidence="2 3">
    <name type="scientific">Pyramimonas orientalis virus 01B</name>
    <dbReference type="NCBI Taxonomy" id="3134525"/>
    <lineage>
        <taxon>Viruses</taxon>
        <taxon>Varidnaviria</taxon>
        <taxon>Bamfordvirae</taxon>
        <taxon>Nucleocytoviricota</taxon>
        <taxon>Megaviricetes</taxon>
        <taxon>Imitervirales</taxon>
        <taxon>Allomimiviridae</taxon>
        <taxon>Heliosvirus</taxon>
        <taxon>Heliosvirus raunefjordenense</taxon>
    </lineage>
</organism>
<evidence type="ECO:0000313" key="2">
    <source>
        <dbReference type="EMBL" id="QOI90265.1"/>
    </source>
</evidence>
<evidence type="ECO:0000313" key="3">
    <source>
        <dbReference type="Proteomes" id="UP001162120"/>
    </source>
</evidence>
<feature type="transmembrane region" description="Helical" evidence="1">
    <location>
        <begin position="12"/>
        <end position="31"/>
    </location>
</feature>
<keyword evidence="1" id="KW-0472">Membrane</keyword>
<sequence length="394" mass="44461">MIFEHIDCYCFLNILIIIASIALSIFVIYLMKLNLQKTEELFNDDGPIINVHIQEDNTMQMLYKLDLTDGGTILLENSNSLKVKNILALFPFNEVSVIILDTSMKLFIVTYTTDQEPTVVEIPIIGDGTEVPVKVVPVKVVSESTNSAYILTNKGNIYEYSANITINRYLEDKKAIDIAVNRDGDLFFINNGGKLYKNNNDTVLFETETFKQIVSNTDTSILYGITATNQFVRIYHTEIVNLRDLSTYNIVKISCNLHNVALLTSTAENTRRLIVVNTDHLDDNPSSLQPISNHVLCVGDLVLYVDDADVLQHYGTEEVSYTISNSSIYNPQDPLKNVDIFTGTSIENMFVLTRDSPITCTNRFESCDFICDSSYDSSDGCKDIFHAIERLLYH</sequence>